<reference evidence="8" key="1">
    <citation type="journal article" date="2014" name="Front. Microbiol.">
        <title>High frequency of phylogenetically diverse reductive dehalogenase-homologous genes in deep subseafloor sedimentary metagenomes.</title>
        <authorList>
            <person name="Kawai M."/>
            <person name="Futagami T."/>
            <person name="Toyoda A."/>
            <person name="Takaki Y."/>
            <person name="Nishi S."/>
            <person name="Hori S."/>
            <person name="Arai W."/>
            <person name="Tsubouchi T."/>
            <person name="Morono Y."/>
            <person name="Uchiyama I."/>
            <person name="Ito T."/>
            <person name="Fujiyama A."/>
            <person name="Inagaki F."/>
            <person name="Takami H."/>
        </authorList>
    </citation>
    <scope>NUCLEOTIDE SEQUENCE</scope>
    <source>
        <strain evidence="8">Expedition CK06-06</strain>
    </source>
</reference>
<dbReference type="GO" id="GO:0004553">
    <property type="term" value="F:hydrolase activity, hydrolyzing O-glycosyl compounds"/>
    <property type="evidence" value="ECO:0007669"/>
    <property type="project" value="InterPro"/>
</dbReference>
<dbReference type="GO" id="GO:0046872">
    <property type="term" value="F:metal ion binding"/>
    <property type="evidence" value="ECO:0007669"/>
    <property type="project" value="UniProtKB-KW"/>
</dbReference>
<evidence type="ECO:0000256" key="1">
    <source>
        <dbReference type="ARBA" id="ARBA00001911"/>
    </source>
</evidence>
<keyword evidence="5" id="KW-0464">Manganese</keyword>
<evidence type="ECO:0000256" key="3">
    <source>
        <dbReference type="ARBA" id="ARBA00022801"/>
    </source>
</evidence>
<comment type="cofactor">
    <cofactor evidence="1">
        <name>NAD(+)</name>
        <dbReference type="ChEBI" id="CHEBI:57540"/>
    </cofactor>
</comment>
<protein>
    <recommendedName>
        <fullName evidence="7">Glycosyl hydrolase family 4 C-terminal domain-containing protein</fullName>
    </recommendedName>
</protein>
<dbReference type="InterPro" id="IPR015955">
    <property type="entry name" value="Lactate_DH/Glyco_Ohase_4_C"/>
</dbReference>
<evidence type="ECO:0000313" key="8">
    <source>
        <dbReference type="EMBL" id="GAF85439.1"/>
    </source>
</evidence>
<organism evidence="8">
    <name type="scientific">marine sediment metagenome</name>
    <dbReference type="NCBI Taxonomy" id="412755"/>
    <lineage>
        <taxon>unclassified sequences</taxon>
        <taxon>metagenomes</taxon>
        <taxon>ecological metagenomes</taxon>
    </lineage>
</organism>
<name>X0SWS4_9ZZZZ</name>
<dbReference type="SUPFAM" id="SSF56327">
    <property type="entry name" value="LDH C-terminal domain-like"/>
    <property type="match status" value="1"/>
</dbReference>
<feature type="domain" description="Glycosyl hydrolase family 4 C-terminal" evidence="7">
    <location>
        <begin position="1"/>
        <end position="50"/>
    </location>
</feature>
<proteinExistence type="predicted"/>
<keyword evidence="3" id="KW-0378">Hydrolase</keyword>
<dbReference type="EMBL" id="BARS01001082">
    <property type="protein sequence ID" value="GAF85439.1"/>
    <property type="molecule type" value="Genomic_DNA"/>
</dbReference>
<dbReference type="InterPro" id="IPR022616">
    <property type="entry name" value="Glyco_hydro_4_C"/>
</dbReference>
<dbReference type="Gene3D" id="3.90.110.10">
    <property type="entry name" value="Lactate dehydrogenase/glycoside hydrolase, family 4, C-terminal"/>
    <property type="match status" value="1"/>
</dbReference>
<keyword evidence="2" id="KW-0479">Metal-binding</keyword>
<comment type="caution">
    <text evidence="8">The sequence shown here is derived from an EMBL/GenBank/DDBJ whole genome shotgun (WGS) entry which is preliminary data.</text>
</comment>
<dbReference type="AlphaFoldDB" id="X0SWS4"/>
<evidence type="ECO:0000259" key="7">
    <source>
        <dbReference type="Pfam" id="PF11975"/>
    </source>
</evidence>
<gene>
    <name evidence="8" type="ORF">S01H1_02282</name>
</gene>
<dbReference type="PANTHER" id="PTHR32092">
    <property type="entry name" value="6-PHOSPHO-BETA-GLUCOSIDASE-RELATED"/>
    <property type="match status" value="1"/>
</dbReference>
<dbReference type="GO" id="GO:0005975">
    <property type="term" value="P:carbohydrate metabolic process"/>
    <property type="evidence" value="ECO:0007669"/>
    <property type="project" value="InterPro"/>
</dbReference>
<keyword evidence="6" id="KW-0326">Glycosidase</keyword>
<evidence type="ECO:0000256" key="5">
    <source>
        <dbReference type="ARBA" id="ARBA00023211"/>
    </source>
</evidence>
<evidence type="ECO:0000256" key="4">
    <source>
        <dbReference type="ARBA" id="ARBA00023027"/>
    </source>
</evidence>
<dbReference type="GO" id="GO:0016616">
    <property type="term" value="F:oxidoreductase activity, acting on the CH-OH group of donors, NAD or NADP as acceptor"/>
    <property type="evidence" value="ECO:0007669"/>
    <property type="project" value="InterPro"/>
</dbReference>
<accession>X0SWS4</accession>
<evidence type="ECO:0000256" key="2">
    <source>
        <dbReference type="ARBA" id="ARBA00022723"/>
    </source>
</evidence>
<sequence>GLRGLHMGALPDACVAPLLTQVYVQSLAVDAAVKGSRELALQALVVDPVIQSWEAAEKVLDELLKVHARYLPQFAT</sequence>
<dbReference type="InterPro" id="IPR001088">
    <property type="entry name" value="Glyco_hydro_4"/>
</dbReference>
<evidence type="ECO:0000256" key="6">
    <source>
        <dbReference type="ARBA" id="ARBA00023295"/>
    </source>
</evidence>
<dbReference type="Pfam" id="PF11975">
    <property type="entry name" value="Glyco_hydro_4C"/>
    <property type="match status" value="1"/>
</dbReference>
<keyword evidence="4" id="KW-0520">NAD</keyword>
<feature type="non-terminal residue" evidence="8">
    <location>
        <position position="1"/>
    </location>
</feature>